<sequence length="618" mass="67534">MIASEQLSVESRLQGLCSSYEVIRRAAQNRPEKTAFYFLKQGTAEEEAINISYGDFFARVTQTANLFHDLGVGSRDVISYILPNLPQTHYVLWGGAAAGIVNPINPMLDTDHIVGIMTAAKSKILVVHMPDDDGEYGQKLEDIKTRVPTLTHIIQVGNHIIQVKSGPTDDLPDGMVYYETVIDQYNADQLDSGRVFHGDDICSLFHTGGTTGTPKMARHSHYNEVVNAMMVTLAMDMTSDDVAFCGLPLFHVNAAIITGLACFFKEASVVLATPAGYRTPGLIPNFWKIVEKYRVTFFSGVPTIYSGLLQVPIATSDVSSLRMAICGAAPMPREVIRKFEAATGLALLEGYGMTEGVCVSSCNPLCGERRVGSVGFRLPYQEMKTVILDQDNGYLRDCMVDEIGNVVIRGPSVFGGYLQDSDNDGVWLEGGWFNSGDMGREDEQGYFWLTGRTKELIIRGGHNIDPAVIENALSLHQDILAVAAVGKPDSYAGEVPVAYVVPKSGRKVNSADLIEFARGHIAERAAVPKEIYLIDQLPLTAVGKIYKPALKEDAMKRATMDALKDFDPDSNKGLKISVAADRTYGTVAVVEIDSSVPDGDIDRIRQIMAQFGFHTIIK</sequence>
<evidence type="ECO:0000313" key="5">
    <source>
        <dbReference type="EMBL" id="VAV90201.1"/>
    </source>
</evidence>
<dbReference type="GO" id="GO:0031956">
    <property type="term" value="F:medium-chain fatty acid-CoA ligase activity"/>
    <property type="evidence" value="ECO:0007669"/>
    <property type="project" value="TreeGrafter"/>
</dbReference>
<dbReference type="Gene3D" id="3.40.50.12780">
    <property type="entry name" value="N-terminal domain of ligase-like"/>
    <property type="match status" value="1"/>
</dbReference>
<feature type="domain" description="AMP-binding enzyme C-terminal" evidence="4">
    <location>
        <begin position="469"/>
        <end position="544"/>
    </location>
</feature>
<dbReference type="NCBIfam" id="NF005714">
    <property type="entry name" value="PRK07529.1"/>
    <property type="match status" value="1"/>
</dbReference>
<dbReference type="PANTHER" id="PTHR43201">
    <property type="entry name" value="ACYL-COA SYNTHETASE"/>
    <property type="match status" value="1"/>
</dbReference>
<dbReference type="InterPro" id="IPR045851">
    <property type="entry name" value="AMP-bd_C_sf"/>
</dbReference>
<accession>A0A3B0RE21</accession>
<dbReference type="GO" id="GO:0004467">
    <property type="term" value="F:long-chain fatty acid-CoA ligase activity"/>
    <property type="evidence" value="ECO:0007669"/>
    <property type="project" value="UniProtKB-EC"/>
</dbReference>
<keyword evidence="2 5" id="KW-0436">Ligase</keyword>
<dbReference type="InterPro" id="IPR000873">
    <property type="entry name" value="AMP-dep_synth/lig_dom"/>
</dbReference>
<dbReference type="Gene3D" id="3.30.300.30">
    <property type="match status" value="1"/>
</dbReference>
<dbReference type="PROSITE" id="PS00455">
    <property type="entry name" value="AMP_BINDING"/>
    <property type="match status" value="1"/>
</dbReference>
<evidence type="ECO:0000259" key="3">
    <source>
        <dbReference type="Pfam" id="PF00501"/>
    </source>
</evidence>
<evidence type="ECO:0000256" key="1">
    <source>
        <dbReference type="ARBA" id="ARBA00006432"/>
    </source>
</evidence>
<gene>
    <name evidence="5" type="ORF">MNBD_ALPHA01-1952</name>
</gene>
<dbReference type="InterPro" id="IPR020845">
    <property type="entry name" value="AMP-binding_CS"/>
</dbReference>
<dbReference type="Pfam" id="PF13193">
    <property type="entry name" value="AMP-binding_C"/>
    <property type="match status" value="1"/>
</dbReference>
<dbReference type="InterPro" id="IPR042099">
    <property type="entry name" value="ANL_N_sf"/>
</dbReference>
<comment type="similarity">
    <text evidence="1">Belongs to the ATP-dependent AMP-binding enzyme family.</text>
</comment>
<dbReference type="AlphaFoldDB" id="A0A3B0RE21"/>
<organism evidence="5">
    <name type="scientific">hydrothermal vent metagenome</name>
    <dbReference type="NCBI Taxonomy" id="652676"/>
    <lineage>
        <taxon>unclassified sequences</taxon>
        <taxon>metagenomes</taxon>
        <taxon>ecological metagenomes</taxon>
    </lineage>
</organism>
<dbReference type="Pfam" id="PF00501">
    <property type="entry name" value="AMP-binding"/>
    <property type="match status" value="1"/>
</dbReference>
<evidence type="ECO:0000256" key="2">
    <source>
        <dbReference type="ARBA" id="ARBA00022598"/>
    </source>
</evidence>
<dbReference type="SUPFAM" id="SSF56801">
    <property type="entry name" value="Acetyl-CoA synthetase-like"/>
    <property type="match status" value="1"/>
</dbReference>
<dbReference type="InterPro" id="IPR025110">
    <property type="entry name" value="AMP-bd_C"/>
</dbReference>
<proteinExistence type="inferred from homology"/>
<feature type="domain" description="AMP-dependent synthetase/ligase" evidence="3">
    <location>
        <begin position="24"/>
        <end position="418"/>
    </location>
</feature>
<evidence type="ECO:0000259" key="4">
    <source>
        <dbReference type="Pfam" id="PF13193"/>
    </source>
</evidence>
<name>A0A3B0RE21_9ZZZZ</name>
<dbReference type="EC" id="6.2.1.3" evidence="5"/>
<dbReference type="PANTHER" id="PTHR43201:SF5">
    <property type="entry name" value="MEDIUM-CHAIN ACYL-COA LIGASE ACSF2, MITOCHONDRIAL"/>
    <property type="match status" value="1"/>
</dbReference>
<dbReference type="EMBL" id="UOEJ01000006">
    <property type="protein sequence ID" value="VAV90201.1"/>
    <property type="molecule type" value="Genomic_DNA"/>
</dbReference>
<protein>
    <submittedName>
        <fullName evidence="5">Long-chain-fatty-acid--CoA ligase</fullName>
        <ecNumber evidence="5">6.2.1.3</ecNumber>
    </submittedName>
</protein>
<reference evidence="5" key="1">
    <citation type="submission" date="2018-06" db="EMBL/GenBank/DDBJ databases">
        <authorList>
            <person name="Zhirakovskaya E."/>
        </authorList>
    </citation>
    <scope>NUCLEOTIDE SEQUENCE</scope>
</reference>